<evidence type="ECO:0000256" key="4">
    <source>
        <dbReference type="ARBA" id="ARBA00022824"/>
    </source>
</evidence>
<dbReference type="SUPFAM" id="SSF53474">
    <property type="entry name" value="alpha/beta-Hydrolases"/>
    <property type="match status" value="1"/>
</dbReference>
<keyword evidence="5" id="KW-0496">Mitochondrion</keyword>
<name>A0A9W9FHM4_9EURO</name>
<keyword evidence="4" id="KW-0256">Endoplasmic reticulum</keyword>
<keyword evidence="7" id="KW-0378">Hydrolase</keyword>
<dbReference type="GO" id="GO:0016020">
    <property type="term" value="C:membrane"/>
    <property type="evidence" value="ECO:0007669"/>
    <property type="project" value="UniProtKB-SubCell"/>
</dbReference>
<dbReference type="InterPro" id="IPR029058">
    <property type="entry name" value="AB_hydrolase_fold"/>
</dbReference>
<dbReference type="Proteomes" id="UP001149165">
    <property type="component" value="Unassembled WGS sequence"/>
</dbReference>
<dbReference type="GO" id="GO:0072330">
    <property type="term" value="P:monocarboxylic acid biosynthetic process"/>
    <property type="evidence" value="ECO:0007669"/>
    <property type="project" value="UniProtKB-ARBA"/>
</dbReference>
<dbReference type="PANTHER" id="PTHR48182:SF2">
    <property type="entry name" value="PROTEIN SERAC1"/>
    <property type="match status" value="1"/>
</dbReference>
<dbReference type="GO" id="GO:0016787">
    <property type="term" value="F:hydrolase activity"/>
    <property type="evidence" value="ECO:0007669"/>
    <property type="project" value="UniProtKB-KW"/>
</dbReference>
<organism evidence="7 8">
    <name type="scientific">Penicillium angulare</name>
    <dbReference type="NCBI Taxonomy" id="116970"/>
    <lineage>
        <taxon>Eukaryota</taxon>
        <taxon>Fungi</taxon>
        <taxon>Dikarya</taxon>
        <taxon>Ascomycota</taxon>
        <taxon>Pezizomycotina</taxon>
        <taxon>Eurotiomycetes</taxon>
        <taxon>Eurotiomycetidae</taxon>
        <taxon>Eurotiales</taxon>
        <taxon>Aspergillaceae</taxon>
        <taxon>Penicillium</taxon>
    </lineage>
</organism>
<evidence type="ECO:0000256" key="2">
    <source>
        <dbReference type="ARBA" id="ARBA00004240"/>
    </source>
</evidence>
<evidence type="ECO:0000256" key="3">
    <source>
        <dbReference type="ARBA" id="ARBA00004370"/>
    </source>
</evidence>
<dbReference type="AlphaFoldDB" id="A0A9W9FHM4"/>
<dbReference type="GO" id="GO:0005739">
    <property type="term" value="C:mitochondrion"/>
    <property type="evidence" value="ECO:0007669"/>
    <property type="project" value="UniProtKB-SubCell"/>
</dbReference>
<dbReference type="OrthoDB" id="427518at2759"/>
<evidence type="ECO:0000256" key="1">
    <source>
        <dbReference type="ARBA" id="ARBA00004173"/>
    </source>
</evidence>
<proteinExistence type="predicted"/>
<dbReference type="PANTHER" id="PTHR48182">
    <property type="entry name" value="PROTEIN SERAC1"/>
    <property type="match status" value="1"/>
</dbReference>
<keyword evidence="6" id="KW-0472">Membrane</keyword>
<dbReference type="Gene3D" id="3.40.50.1820">
    <property type="entry name" value="alpha/beta hydrolase"/>
    <property type="match status" value="1"/>
</dbReference>
<gene>
    <name evidence="7" type="ORF">N7456_006352</name>
</gene>
<reference evidence="7" key="2">
    <citation type="journal article" date="2023" name="IMA Fungus">
        <title>Comparative genomic study of the Penicillium genus elucidates a diverse pangenome and 15 lateral gene transfer events.</title>
        <authorList>
            <person name="Petersen C."/>
            <person name="Sorensen T."/>
            <person name="Nielsen M.R."/>
            <person name="Sondergaard T.E."/>
            <person name="Sorensen J.L."/>
            <person name="Fitzpatrick D.A."/>
            <person name="Frisvad J.C."/>
            <person name="Nielsen K.L."/>
        </authorList>
    </citation>
    <scope>NUCLEOTIDE SEQUENCE</scope>
    <source>
        <strain evidence="7">IBT 30069</strain>
    </source>
</reference>
<evidence type="ECO:0000313" key="7">
    <source>
        <dbReference type="EMBL" id="KAJ5100300.1"/>
    </source>
</evidence>
<reference evidence="7" key="1">
    <citation type="submission" date="2022-11" db="EMBL/GenBank/DDBJ databases">
        <authorList>
            <person name="Petersen C."/>
        </authorList>
    </citation>
    <scope>NUCLEOTIDE SEQUENCE</scope>
    <source>
        <strain evidence="7">IBT 30069</strain>
    </source>
</reference>
<comment type="caution">
    <text evidence="7">The sequence shown here is derived from an EMBL/GenBank/DDBJ whole genome shotgun (WGS) entry which is preliminary data.</text>
</comment>
<evidence type="ECO:0000256" key="6">
    <source>
        <dbReference type="ARBA" id="ARBA00023136"/>
    </source>
</evidence>
<evidence type="ECO:0000256" key="5">
    <source>
        <dbReference type="ARBA" id="ARBA00023128"/>
    </source>
</evidence>
<evidence type="ECO:0000313" key="8">
    <source>
        <dbReference type="Proteomes" id="UP001149165"/>
    </source>
</evidence>
<dbReference type="GO" id="GO:0005783">
    <property type="term" value="C:endoplasmic reticulum"/>
    <property type="evidence" value="ECO:0007669"/>
    <property type="project" value="UniProtKB-SubCell"/>
</dbReference>
<dbReference type="GO" id="GO:0017000">
    <property type="term" value="P:antibiotic biosynthetic process"/>
    <property type="evidence" value="ECO:0007669"/>
    <property type="project" value="UniProtKB-ARBA"/>
</dbReference>
<protein>
    <submittedName>
        <fullName evidence="7">P-loop containing nucleoside triphosphate hydrolase</fullName>
    </submittedName>
</protein>
<accession>A0A9W9FHM4</accession>
<dbReference type="EMBL" id="JAPQKH010000004">
    <property type="protein sequence ID" value="KAJ5100300.1"/>
    <property type="molecule type" value="Genomic_DNA"/>
</dbReference>
<comment type="subcellular location">
    <subcellularLocation>
        <location evidence="2">Endoplasmic reticulum</location>
    </subcellularLocation>
    <subcellularLocation>
        <location evidence="3">Membrane</location>
    </subcellularLocation>
    <subcellularLocation>
        <location evidence="1">Mitochondrion</location>
    </subcellularLocation>
</comment>
<sequence>MTAVQNLGFSTLFDPDNPQLELQSSIVFVHGLQGHPKDTWTYNKQHVSESVEQQSAKKPSRVIKRLLGIKKKENEPNSSGTKDVFWPRDLLVNENETQKARIMTYGYDSHVTTFFEANNHDNISKQAESFMVPLQQAREENAQRPLILVAHGLGGIIIKGALEESKRSEHRPQFLSIYNSLRGIIFLGTPHGGSTMADWGLIATGIVKFTSQGCNSKALKGFQPDSEILEFYRKCFLKMLQDQRFTIHSFYEKRGTSGILGFQGKAGHSPRTLL</sequence>
<keyword evidence="8" id="KW-1185">Reference proteome</keyword>
<dbReference type="InterPro" id="IPR052374">
    <property type="entry name" value="SERAC1"/>
</dbReference>